<name>A0A6S6WCT0_9PLEO</name>
<organism evidence="1 2">
    <name type="scientific">Pyrenophora teres f. teres</name>
    <dbReference type="NCBI Taxonomy" id="97479"/>
    <lineage>
        <taxon>Eukaryota</taxon>
        <taxon>Fungi</taxon>
        <taxon>Dikarya</taxon>
        <taxon>Ascomycota</taxon>
        <taxon>Pezizomycotina</taxon>
        <taxon>Dothideomycetes</taxon>
        <taxon>Pleosporomycetidae</taxon>
        <taxon>Pleosporales</taxon>
        <taxon>Pleosporineae</taxon>
        <taxon>Pleosporaceae</taxon>
        <taxon>Pyrenophora</taxon>
    </lineage>
</organism>
<dbReference type="Proteomes" id="UP000472372">
    <property type="component" value="Chromosome 9"/>
</dbReference>
<gene>
    <name evidence="1" type="ORF">PTTW11_09566</name>
</gene>
<dbReference type="AlphaFoldDB" id="A0A6S6WCT0"/>
<protein>
    <submittedName>
        <fullName evidence="1">Uncharacterized protein</fullName>
    </submittedName>
</protein>
<proteinExistence type="predicted"/>
<sequence length="113" mass="12700">MRFSTSLPALFLLIGPFVNAKLHKQGLCADNVAEPTREDPWVDQQWVYNDAATRAMCDSYRNRNTGGEWWDTCPDCQMTVISNLPMCISNDGHMGGDEIEYYCHKHGAEASLA</sequence>
<reference evidence="1" key="1">
    <citation type="submission" date="2021-02" db="EMBL/GenBank/DDBJ databases">
        <authorList>
            <person name="Syme A R."/>
            <person name="Syme A R."/>
            <person name="Moolhuijzen P."/>
        </authorList>
    </citation>
    <scope>NUCLEOTIDE SEQUENCE</scope>
    <source>
        <strain evidence="1">W1-1</strain>
    </source>
</reference>
<dbReference type="EMBL" id="HG992985">
    <property type="protein sequence ID" value="CAE7206520.1"/>
    <property type="molecule type" value="Genomic_DNA"/>
</dbReference>
<evidence type="ECO:0000313" key="1">
    <source>
        <dbReference type="EMBL" id="CAE7206520.1"/>
    </source>
</evidence>
<accession>A0A6S6WCT0</accession>
<evidence type="ECO:0000313" key="2">
    <source>
        <dbReference type="Proteomes" id="UP000472372"/>
    </source>
</evidence>